<proteinExistence type="predicted"/>
<protein>
    <submittedName>
        <fullName evidence="1">Uncharacterized protein</fullName>
    </submittedName>
</protein>
<organism evidence="1 2">
    <name type="scientific">Daphnia magna</name>
    <dbReference type="NCBI Taxonomy" id="35525"/>
    <lineage>
        <taxon>Eukaryota</taxon>
        <taxon>Metazoa</taxon>
        <taxon>Ecdysozoa</taxon>
        <taxon>Arthropoda</taxon>
        <taxon>Crustacea</taxon>
        <taxon>Branchiopoda</taxon>
        <taxon>Diplostraca</taxon>
        <taxon>Cladocera</taxon>
        <taxon>Anomopoda</taxon>
        <taxon>Daphniidae</taxon>
        <taxon>Daphnia</taxon>
    </lineage>
</organism>
<reference evidence="1 2" key="1">
    <citation type="journal article" date="2023" name="Nucleic Acids Res.">
        <title>The hologenome of Daphnia magna reveals possible DNA methylation and microbiome-mediated evolution of the host genome.</title>
        <authorList>
            <person name="Chaturvedi A."/>
            <person name="Li X."/>
            <person name="Dhandapani V."/>
            <person name="Marshall H."/>
            <person name="Kissane S."/>
            <person name="Cuenca-Cambronero M."/>
            <person name="Asole G."/>
            <person name="Calvet F."/>
            <person name="Ruiz-Romero M."/>
            <person name="Marangio P."/>
            <person name="Guigo R."/>
            <person name="Rago D."/>
            <person name="Mirbahai L."/>
            <person name="Eastwood N."/>
            <person name="Colbourne J.K."/>
            <person name="Zhou J."/>
            <person name="Mallon E."/>
            <person name="Orsini L."/>
        </authorList>
    </citation>
    <scope>NUCLEOTIDE SEQUENCE [LARGE SCALE GENOMIC DNA]</scope>
    <source>
        <strain evidence="1">LRV0_1</strain>
    </source>
</reference>
<dbReference type="EMBL" id="JAOYFB010000038">
    <property type="protein sequence ID" value="KAK4027473.1"/>
    <property type="molecule type" value="Genomic_DNA"/>
</dbReference>
<dbReference type="Proteomes" id="UP001234178">
    <property type="component" value="Unassembled WGS sequence"/>
</dbReference>
<name>A0ABR0AQT2_9CRUS</name>
<sequence>MSEDEGREFSDEIKKTVEFCGLTSENIRVIESYCRCGSNRLLKYMDRYELHPEVEIGLLFQSNYDGVSRVSLHRLSLLSEEADVMFREAKEMFQDKQPDPVKINLWSVRILSATVNFPRALA</sequence>
<keyword evidence="2" id="KW-1185">Reference proteome</keyword>
<comment type="caution">
    <text evidence="1">The sequence shown here is derived from an EMBL/GenBank/DDBJ whole genome shotgun (WGS) entry which is preliminary data.</text>
</comment>
<accession>A0ABR0AQT2</accession>
<evidence type="ECO:0000313" key="2">
    <source>
        <dbReference type="Proteomes" id="UP001234178"/>
    </source>
</evidence>
<evidence type="ECO:0000313" key="1">
    <source>
        <dbReference type="EMBL" id="KAK4027473.1"/>
    </source>
</evidence>
<gene>
    <name evidence="1" type="ORF">OUZ56_016520</name>
</gene>